<evidence type="ECO:0000313" key="2">
    <source>
        <dbReference type="EMBL" id="GMM55106.1"/>
    </source>
</evidence>
<dbReference type="PANTHER" id="PTHR28031:SF1">
    <property type="entry name" value="PROLINE-RICH PROTEIN HUA1"/>
    <property type="match status" value="1"/>
</dbReference>
<evidence type="ECO:0000313" key="3">
    <source>
        <dbReference type="Proteomes" id="UP001377567"/>
    </source>
</evidence>
<dbReference type="InterPro" id="IPR038910">
    <property type="entry name" value="Hua1-like"/>
</dbReference>
<dbReference type="GO" id="GO:0005737">
    <property type="term" value="C:cytoplasm"/>
    <property type="evidence" value="ECO:0007669"/>
    <property type="project" value="TreeGrafter"/>
</dbReference>
<feature type="compositionally biased region" description="Basic residues" evidence="1">
    <location>
        <begin position="40"/>
        <end position="49"/>
    </location>
</feature>
<dbReference type="AlphaFoldDB" id="A0AAV5RWQ7"/>
<comment type="caution">
    <text evidence="2">The sequence shown here is derived from an EMBL/GenBank/DDBJ whole genome shotgun (WGS) entry which is preliminary data.</text>
</comment>
<dbReference type="PANTHER" id="PTHR28031">
    <property type="entry name" value="PROLINE-RICH PROTEIN HUA1"/>
    <property type="match status" value="1"/>
</dbReference>
<dbReference type="Gene3D" id="6.20.20.10">
    <property type="match status" value="1"/>
</dbReference>
<gene>
    <name evidence="2" type="ORF">DAKH74_017220</name>
</gene>
<feature type="compositionally biased region" description="Pro residues" evidence="1">
    <location>
        <begin position="50"/>
        <end position="71"/>
    </location>
</feature>
<reference evidence="2 3" key="1">
    <citation type="journal article" date="2023" name="Elife">
        <title>Identification of key yeast species and microbe-microbe interactions impacting larval growth of Drosophila in the wild.</title>
        <authorList>
            <person name="Mure A."/>
            <person name="Sugiura Y."/>
            <person name="Maeda R."/>
            <person name="Honda K."/>
            <person name="Sakurai N."/>
            <person name="Takahashi Y."/>
            <person name="Watada M."/>
            <person name="Katoh T."/>
            <person name="Gotoh A."/>
            <person name="Gotoh Y."/>
            <person name="Taniguchi I."/>
            <person name="Nakamura K."/>
            <person name="Hayashi T."/>
            <person name="Katayama T."/>
            <person name="Uemura T."/>
            <person name="Hattori Y."/>
        </authorList>
    </citation>
    <scope>NUCLEOTIDE SEQUENCE [LARGE SCALE GENOMIC DNA]</scope>
    <source>
        <strain evidence="2 3">KH-74</strain>
    </source>
</reference>
<dbReference type="Proteomes" id="UP001377567">
    <property type="component" value="Unassembled WGS sequence"/>
</dbReference>
<sequence>MSHKLSDYDDAPPDEELPSYEDVIKQEAQAGSSSQSSHRPSSHSSHRPSRPPPPGRPSSSRPPPPRPPRPTAPSSNTAPVSNIPWVYPRGFHCPKCNNTGYKTKNGKSCKSCWRRFARQNNTSMSQTSYGGGYQSSPIYPQQQQMPYQQMPYQPMQMAPARPLYLKPGDSRIGGVLCGNCRGSGRIRFFLDEDICGVCNGLGRILSG</sequence>
<dbReference type="EMBL" id="BTGD01000003">
    <property type="protein sequence ID" value="GMM55106.1"/>
    <property type="molecule type" value="Genomic_DNA"/>
</dbReference>
<evidence type="ECO:0000256" key="1">
    <source>
        <dbReference type="SAM" id="MobiDB-lite"/>
    </source>
</evidence>
<organism evidence="2 3">
    <name type="scientific">Maudiozyma humilis</name>
    <name type="common">Sour dough yeast</name>
    <name type="synonym">Kazachstania humilis</name>
    <dbReference type="NCBI Taxonomy" id="51915"/>
    <lineage>
        <taxon>Eukaryota</taxon>
        <taxon>Fungi</taxon>
        <taxon>Dikarya</taxon>
        <taxon>Ascomycota</taxon>
        <taxon>Saccharomycotina</taxon>
        <taxon>Saccharomycetes</taxon>
        <taxon>Saccharomycetales</taxon>
        <taxon>Saccharomycetaceae</taxon>
        <taxon>Maudiozyma</taxon>
    </lineage>
</organism>
<protein>
    <submittedName>
        <fullName evidence="2">Hua1 protein</fullName>
    </submittedName>
</protein>
<proteinExistence type="predicted"/>
<feature type="region of interest" description="Disordered" evidence="1">
    <location>
        <begin position="1"/>
        <end position="81"/>
    </location>
</feature>
<accession>A0AAV5RWQ7</accession>
<name>A0AAV5RWQ7_MAUHU</name>
<keyword evidence="3" id="KW-1185">Reference proteome</keyword>
<feature type="compositionally biased region" description="Acidic residues" evidence="1">
    <location>
        <begin position="8"/>
        <end position="19"/>
    </location>
</feature>